<keyword evidence="6" id="KW-1185">Reference proteome</keyword>
<keyword evidence="3" id="KW-1133">Transmembrane helix</keyword>
<evidence type="ECO:0000313" key="5">
    <source>
        <dbReference type="EMBL" id="SET81683.1"/>
    </source>
</evidence>
<keyword evidence="3" id="KW-0472">Membrane</keyword>
<reference evidence="5 6" key="1">
    <citation type="submission" date="2016-10" db="EMBL/GenBank/DDBJ databases">
        <authorList>
            <person name="de Groot N.N."/>
        </authorList>
    </citation>
    <scope>NUCLEOTIDE SEQUENCE [LARGE SCALE GENOMIC DNA]</scope>
    <source>
        <strain evidence="5 6">IBRC-M 10780</strain>
    </source>
</reference>
<feature type="domain" description="Putative zinc-finger" evidence="4">
    <location>
        <begin position="3"/>
        <end position="38"/>
    </location>
</feature>
<dbReference type="RefSeq" id="WP_090872943.1">
    <property type="nucleotide sequence ID" value="NZ_FOHE01000032.1"/>
</dbReference>
<dbReference type="EMBL" id="FOHE01000032">
    <property type="protein sequence ID" value="SET81683.1"/>
    <property type="molecule type" value="Genomic_DNA"/>
</dbReference>
<dbReference type="InterPro" id="IPR027383">
    <property type="entry name" value="Znf_put"/>
</dbReference>
<organism evidence="5 6">
    <name type="scientific">Oceanobacillus limi</name>
    <dbReference type="NCBI Taxonomy" id="930131"/>
    <lineage>
        <taxon>Bacteria</taxon>
        <taxon>Bacillati</taxon>
        <taxon>Bacillota</taxon>
        <taxon>Bacilli</taxon>
        <taxon>Bacillales</taxon>
        <taxon>Bacillaceae</taxon>
        <taxon>Oceanobacillus</taxon>
    </lineage>
</organism>
<gene>
    <name evidence="5" type="ORF">SAMN05216389_13214</name>
</gene>
<keyword evidence="3 5" id="KW-0812">Transmembrane</keyword>
<name>A0A1I0HDB7_9BACI</name>
<evidence type="ECO:0000256" key="3">
    <source>
        <dbReference type="SAM" id="Phobius"/>
    </source>
</evidence>
<feature type="transmembrane region" description="Helical" evidence="3">
    <location>
        <begin position="89"/>
        <end position="108"/>
    </location>
</feature>
<evidence type="ECO:0000259" key="4">
    <source>
        <dbReference type="Pfam" id="PF13490"/>
    </source>
</evidence>
<dbReference type="Proteomes" id="UP000198618">
    <property type="component" value="Unassembled WGS sequence"/>
</dbReference>
<accession>A0A1I0HDB7</accession>
<evidence type="ECO:0000256" key="2">
    <source>
        <dbReference type="ARBA" id="ARBA00024438"/>
    </source>
</evidence>
<dbReference type="STRING" id="930131.SAMN05216389_13214"/>
<comment type="similarity">
    <text evidence="1">Belongs to the zinc-associated anti-sigma factor (ZAS) superfamily. Anti-sigma-W factor family.</text>
</comment>
<dbReference type="OrthoDB" id="9782842at2"/>
<proteinExistence type="inferred from homology"/>
<protein>
    <recommendedName>
        <fullName evidence="2">Anti-sigma-W factor RsiW</fullName>
    </recommendedName>
</protein>
<evidence type="ECO:0000313" key="6">
    <source>
        <dbReference type="Proteomes" id="UP000198618"/>
    </source>
</evidence>
<sequence>MNCDKEAVKLMHQHLDGDLTKEEEMQLKIHLEGCDSCQKHFHELKRSITLLKSVEQVKAPENFTKDIMQKLPTEKKQVKYMRWFKMHPIISAAAIFFILMFSGLFTAWEQDSQLTVSKQEGLIIEGDTVIVPEGVTVKDDLVVKNGNLKIDGTVEGDVTLINGEIIDEKETTIDGEVLLASAGDINGEFKEVDQLFDWILYHLNNFFKSIFSWSE</sequence>
<evidence type="ECO:0000256" key="1">
    <source>
        <dbReference type="ARBA" id="ARBA00024353"/>
    </source>
</evidence>
<dbReference type="InterPro" id="IPR041916">
    <property type="entry name" value="Anti_sigma_zinc_sf"/>
</dbReference>
<dbReference type="Gene3D" id="1.10.10.1320">
    <property type="entry name" value="Anti-sigma factor, zinc-finger domain"/>
    <property type="match status" value="1"/>
</dbReference>
<dbReference type="AlphaFoldDB" id="A0A1I0HDB7"/>
<dbReference type="Pfam" id="PF13490">
    <property type="entry name" value="zf-HC2"/>
    <property type="match status" value="1"/>
</dbReference>